<evidence type="ECO:0000313" key="1">
    <source>
        <dbReference type="EMBL" id="AEE97098.1"/>
    </source>
</evidence>
<dbReference type="RefSeq" id="WP_013781526.1">
    <property type="nucleotide sequence ID" value="NC_015520.1"/>
</dbReference>
<dbReference type="STRING" id="697281.Mahau_1922"/>
<protein>
    <submittedName>
        <fullName evidence="1">Uncharacterized protein</fullName>
    </submittedName>
</protein>
<dbReference type="SUPFAM" id="SSF89372">
    <property type="entry name" value="Fucose-specific lectin"/>
    <property type="match status" value="1"/>
</dbReference>
<dbReference type="AlphaFoldDB" id="F4A1P8"/>
<evidence type="ECO:0000313" key="2">
    <source>
        <dbReference type="Proteomes" id="UP000008457"/>
    </source>
</evidence>
<name>F4A1P8_MAHA5</name>
<dbReference type="Proteomes" id="UP000008457">
    <property type="component" value="Chromosome"/>
</dbReference>
<dbReference type="Gene3D" id="2.120.10.70">
    <property type="entry name" value="Fucose-specific lectin"/>
    <property type="match status" value="1"/>
</dbReference>
<dbReference type="KEGG" id="mas:Mahau_1922"/>
<dbReference type="OrthoDB" id="1707719at2"/>
<organism evidence="1 2">
    <name type="scientific">Mahella australiensis (strain DSM 15567 / CIP 107919 / 50-1 BON)</name>
    <dbReference type="NCBI Taxonomy" id="697281"/>
    <lineage>
        <taxon>Bacteria</taxon>
        <taxon>Bacillati</taxon>
        <taxon>Bacillota</taxon>
        <taxon>Clostridia</taxon>
        <taxon>Thermoanaerobacterales</taxon>
        <taxon>Thermoanaerobacterales Family IV. Incertae Sedis</taxon>
        <taxon>Mahella</taxon>
    </lineage>
</organism>
<dbReference type="EMBL" id="CP002360">
    <property type="protein sequence ID" value="AEE97098.1"/>
    <property type="molecule type" value="Genomic_DNA"/>
</dbReference>
<accession>F4A1P8</accession>
<reference evidence="2" key="1">
    <citation type="submission" date="2010-11" db="EMBL/GenBank/DDBJ databases">
        <title>The complete genome of Mahella australiensis DSM 15567.</title>
        <authorList>
            <consortium name="US DOE Joint Genome Institute (JGI-PGF)"/>
            <person name="Lucas S."/>
            <person name="Copeland A."/>
            <person name="Lapidus A."/>
            <person name="Bruce D."/>
            <person name="Goodwin L."/>
            <person name="Pitluck S."/>
            <person name="Kyrpides N."/>
            <person name="Mavromatis K."/>
            <person name="Pagani I."/>
            <person name="Ivanova N."/>
            <person name="Teshima H."/>
            <person name="Brettin T."/>
            <person name="Detter J.C."/>
            <person name="Han C."/>
            <person name="Tapia R."/>
            <person name="Land M."/>
            <person name="Hauser L."/>
            <person name="Markowitz V."/>
            <person name="Cheng J.-F."/>
            <person name="Hugenholtz P."/>
            <person name="Woyke T."/>
            <person name="Wu D."/>
            <person name="Spring S."/>
            <person name="Pukall R."/>
            <person name="Steenblock K."/>
            <person name="Schneider S."/>
            <person name="Klenk H.-P."/>
            <person name="Eisen J.A."/>
        </authorList>
    </citation>
    <scope>NUCLEOTIDE SEQUENCE [LARGE SCALE GENOMIC DNA]</scope>
    <source>
        <strain evidence="2">DSM 15567 / CIP 107919 / 50-1 BON</strain>
    </source>
</reference>
<sequence>MGIQNVTKALIKTDDRLWYIYSDKNRLEYRSVDNGQLSAQAGTIIQDVPPGFSADVDVKGHIHLICQSSSGEILYFHFAGQQWDKQVLTKYEPSRYSIKYPVIKLLGKDIHVFFAMGNLYNSIDWTLYHYFWHNGQWKTLKIGHINLGRLMSQFQVDFDLNGNIHIIYRDKDQKSYAIYHAGFDNEFGIWSSPEAITSGDKSPGYPAFLIHGNMMHIVWNNVYKNHICVEYGSIDLDREKNKVIKKSSVISPEGIDAMRPIISYADQKLWITWLNGGDIYSACSDDSGNTWQYNDTVHLPENTQIEYFAYIDKNLPYLNLVYGYMNGTINSVPPISYQQTHEYLSEDKQIRASALDDTTVIDMVMERISAQVNEIKTRQADLLQLLVNADRQYQQILDAIEPLEQLNNDIKAKTLHKKGVIALLRKWLSI</sequence>
<keyword evidence="2" id="KW-1185">Reference proteome</keyword>
<reference evidence="1 2" key="2">
    <citation type="journal article" date="2011" name="Stand. Genomic Sci.">
        <title>Complete genome sequence of Mahella australiensis type strain (50-1 BON).</title>
        <authorList>
            <person name="Sikorski J."/>
            <person name="Teshima H."/>
            <person name="Nolan M."/>
            <person name="Lucas S."/>
            <person name="Hammon N."/>
            <person name="Deshpande S."/>
            <person name="Cheng J.F."/>
            <person name="Pitluck S."/>
            <person name="Liolios K."/>
            <person name="Pagani I."/>
            <person name="Ivanova N."/>
            <person name="Huntemann M."/>
            <person name="Mavromatis K."/>
            <person name="Ovchinikova G."/>
            <person name="Pati A."/>
            <person name="Tapia R."/>
            <person name="Han C."/>
            <person name="Goodwin L."/>
            <person name="Chen A."/>
            <person name="Palaniappan K."/>
            <person name="Land M."/>
            <person name="Hauser L."/>
            <person name="Ngatchou-Djao O.D."/>
            <person name="Rohde M."/>
            <person name="Pukall R."/>
            <person name="Spring S."/>
            <person name="Abt B."/>
            <person name="Goker M."/>
            <person name="Detter J.C."/>
            <person name="Woyke T."/>
            <person name="Bristow J."/>
            <person name="Markowitz V."/>
            <person name="Hugenholtz P."/>
            <person name="Eisen J.A."/>
            <person name="Kyrpides N.C."/>
            <person name="Klenk H.P."/>
            <person name="Lapidus A."/>
        </authorList>
    </citation>
    <scope>NUCLEOTIDE SEQUENCE [LARGE SCALE GENOMIC DNA]</scope>
    <source>
        <strain evidence="2">DSM 15567 / CIP 107919 / 50-1 BON</strain>
    </source>
</reference>
<proteinExistence type="predicted"/>
<dbReference type="eggNOG" id="COG2433">
    <property type="taxonomic scope" value="Bacteria"/>
</dbReference>
<dbReference type="HOGENOM" id="CLU_637444_0_0_9"/>
<gene>
    <name evidence="1" type="ordered locus">Mahau_1922</name>
</gene>